<protein>
    <recommendedName>
        <fullName evidence="1">DUF6894 domain-containing protein</fullName>
    </recommendedName>
</protein>
<sequence length="86" mass="9740">MPVSARYFFHLVSDYEVIPDEEGIDLFQEEGALIPLIRALDELIKEGLALDPWQDWWLEVMDGLGRTVARIPLSASNQGQGIFSLH</sequence>
<reference evidence="2 3" key="1">
    <citation type="submission" date="2012-02" db="EMBL/GenBank/DDBJ databases">
        <title>Improved High-Quality Draft sequence of Microvirga sp. WSM3557.</title>
        <authorList>
            <consortium name="US DOE Joint Genome Institute"/>
            <person name="Lucas S."/>
            <person name="Han J."/>
            <person name="Lapidus A."/>
            <person name="Cheng J.-F."/>
            <person name="Goodwin L."/>
            <person name="Pitluck S."/>
            <person name="Peters L."/>
            <person name="Zhang X."/>
            <person name="Detter J.C."/>
            <person name="Han C."/>
            <person name="Tapia R."/>
            <person name="Land M."/>
            <person name="Hauser L."/>
            <person name="Kyrpides N."/>
            <person name="Ivanova N."/>
            <person name="Pagani I."/>
            <person name="Brau L."/>
            <person name="Yates R."/>
            <person name="O'Hara G."/>
            <person name="Rui T."/>
            <person name="Howieson J."/>
            <person name="Reeve W."/>
            <person name="Woyke T."/>
        </authorList>
    </citation>
    <scope>NUCLEOTIDE SEQUENCE [LARGE SCALE GENOMIC DNA]</scope>
    <source>
        <strain evidence="2 3">WSM3557</strain>
    </source>
</reference>
<keyword evidence="3" id="KW-1185">Reference proteome</keyword>
<feature type="domain" description="DUF6894" evidence="1">
    <location>
        <begin position="6"/>
        <end position="74"/>
    </location>
</feature>
<dbReference type="AlphaFoldDB" id="I4Z1T0"/>
<dbReference type="HOGENOM" id="CLU_2494417_0_0_5"/>
<dbReference type="RefSeq" id="WP_009489615.1">
    <property type="nucleotide sequence ID" value="NZ_CP141050.1"/>
</dbReference>
<dbReference type="EMBL" id="JH660639">
    <property type="protein sequence ID" value="EIM30172.1"/>
    <property type="molecule type" value="Genomic_DNA"/>
</dbReference>
<organism evidence="2 3">
    <name type="scientific">Microvirga lotononidis</name>
    <dbReference type="NCBI Taxonomy" id="864069"/>
    <lineage>
        <taxon>Bacteria</taxon>
        <taxon>Pseudomonadati</taxon>
        <taxon>Pseudomonadota</taxon>
        <taxon>Alphaproteobacteria</taxon>
        <taxon>Hyphomicrobiales</taxon>
        <taxon>Methylobacteriaceae</taxon>
        <taxon>Microvirga</taxon>
    </lineage>
</organism>
<proteinExistence type="predicted"/>
<accession>I4Z1T0</accession>
<evidence type="ECO:0000313" key="3">
    <source>
        <dbReference type="Proteomes" id="UP000003947"/>
    </source>
</evidence>
<gene>
    <name evidence="2" type="ORF">MicloDRAFT_00009770</name>
</gene>
<dbReference type="PATRIC" id="fig|864069.3.peg.1090"/>
<dbReference type="InterPro" id="IPR054189">
    <property type="entry name" value="DUF6894"/>
</dbReference>
<dbReference type="OrthoDB" id="8003857at2"/>
<evidence type="ECO:0000313" key="2">
    <source>
        <dbReference type="EMBL" id="EIM30172.1"/>
    </source>
</evidence>
<evidence type="ECO:0000259" key="1">
    <source>
        <dbReference type="Pfam" id="PF21834"/>
    </source>
</evidence>
<dbReference type="Proteomes" id="UP000003947">
    <property type="component" value="Unassembled WGS sequence"/>
</dbReference>
<name>I4Z1T0_9HYPH</name>
<dbReference type="Pfam" id="PF21834">
    <property type="entry name" value="DUF6894"/>
    <property type="match status" value="1"/>
</dbReference>